<sequence>MGMGDTSILKFNSVKKIGNITEAWLGCCIKVFFACSDDALVFLTEDRTRKA</sequence>
<reference evidence="1 2" key="1">
    <citation type="submission" date="2021-06" db="EMBL/GenBank/DDBJ databases">
        <authorList>
            <person name="Kallberg Y."/>
            <person name="Tangrot J."/>
            <person name="Rosling A."/>
        </authorList>
    </citation>
    <scope>NUCLEOTIDE SEQUENCE [LARGE SCALE GENOMIC DNA]</scope>
    <source>
        <strain evidence="1 2">120-4 pot B 10/14</strain>
    </source>
</reference>
<dbReference type="EMBL" id="CAJVQB010042402">
    <property type="protein sequence ID" value="CAG8830372.1"/>
    <property type="molecule type" value="Genomic_DNA"/>
</dbReference>
<gene>
    <name evidence="1" type="ORF">GMARGA_LOCUS30291</name>
</gene>
<accession>A0ABN7WFP9</accession>
<evidence type="ECO:0000313" key="2">
    <source>
        <dbReference type="Proteomes" id="UP000789901"/>
    </source>
</evidence>
<proteinExistence type="predicted"/>
<protein>
    <submittedName>
        <fullName evidence="1">4266_t:CDS:1</fullName>
    </submittedName>
</protein>
<keyword evidence="2" id="KW-1185">Reference proteome</keyword>
<comment type="caution">
    <text evidence="1">The sequence shown here is derived from an EMBL/GenBank/DDBJ whole genome shotgun (WGS) entry which is preliminary data.</text>
</comment>
<organism evidence="1 2">
    <name type="scientific">Gigaspora margarita</name>
    <dbReference type="NCBI Taxonomy" id="4874"/>
    <lineage>
        <taxon>Eukaryota</taxon>
        <taxon>Fungi</taxon>
        <taxon>Fungi incertae sedis</taxon>
        <taxon>Mucoromycota</taxon>
        <taxon>Glomeromycotina</taxon>
        <taxon>Glomeromycetes</taxon>
        <taxon>Diversisporales</taxon>
        <taxon>Gigasporaceae</taxon>
        <taxon>Gigaspora</taxon>
    </lineage>
</organism>
<feature type="non-terminal residue" evidence="1">
    <location>
        <position position="51"/>
    </location>
</feature>
<dbReference type="Proteomes" id="UP000789901">
    <property type="component" value="Unassembled WGS sequence"/>
</dbReference>
<name>A0ABN7WFP9_GIGMA</name>
<evidence type="ECO:0000313" key="1">
    <source>
        <dbReference type="EMBL" id="CAG8830372.1"/>
    </source>
</evidence>